<protein>
    <recommendedName>
        <fullName evidence="3">HAUS augmin-like complex subunit 6 N-terminal domain-containing protein</fullName>
    </recommendedName>
</protein>
<evidence type="ECO:0000313" key="1">
    <source>
        <dbReference type="EMBL" id="OSX64084.1"/>
    </source>
</evidence>
<accession>A0A1X6N665</accession>
<evidence type="ECO:0008006" key="3">
    <source>
        <dbReference type="Google" id="ProtNLM"/>
    </source>
</evidence>
<reference evidence="1 2" key="1">
    <citation type="submission" date="2017-04" db="EMBL/GenBank/DDBJ databases">
        <title>Genome Sequence of the Model Brown-Rot Fungus Postia placenta SB12.</title>
        <authorList>
            <consortium name="DOE Joint Genome Institute"/>
            <person name="Gaskell J."/>
            <person name="Kersten P."/>
            <person name="Larrondo L.F."/>
            <person name="Canessa P."/>
            <person name="Martinez D."/>
            <person name="Hibbett D."/>
            <person name="Schmoll M."/>
            <person name="Kubicek C.P."/>
            <person name="Martinez A.T."/>
            <person name="Yadav J."/>
            <person name="Master E."/>
            <person name="Magnuson J.K."/>
            <person name="James T."/>
            <person name="Yaver D."/>
            <person name="Berka R."/>
            <person name="Labutti K."/>
            <person name="Lipzen A."/>
            <person name="Aerts A."/>
            <person name="Barry K."/>
            <person name="Henrissat B."/>
            <person name="Blanchette R."/>
            <person name="Grigoriev I."/>
            <person name="Cullen D."/>
        </authorList>
    </citation>
    <scope>NUCLEOTIDE SEQUENCE [LARGE SCALE GENOMIC DNA]</scope>
    <source>
        <strain evidence="1 2">MAD-698-R-SB12</strain>
    </source>
</reference>
<sequence>MEDICYFLIGKIGGGKDHARSILPTYPCLQPSDTTSFRISLSKYLEALRHSSIYPSHAENKAKSSEGKRLSPGSAISGAAWWWKDVVVRRSLLEECCGNRFERLILALSTHALLKCTLGSRSSSPPEQLDSSRHLV</sequence>
<evidence type="ECO:0000313" key="2">
    <source>
        <dbReference type="Proteomes" id="UP000194127"/>
    </source>
</evidence>
<proteinExistence type="predicted"/>
<dbReference type="OrthoDB" id="5575722at2759"/>
<name>A0A1X6N665_9APHY</name>
<dbReference type="EMBL" id="KZ110594">
    <property type="protein sequence ID" value="OSX64084.1"/>
    <property type="molecule type" value="Genomic_DNA"/>
</dbReference>
<gene>
    <name evidence="1" type="ORF">POSPLADRAFT_1136953</name>
</gene>
<dbReference type="AlphaFoldDB" id="A0A1X6N665"/>
<keyword evidence="2" id="KW-1185">Reference proteome</keyword>
<organism evidence="1 2">
    <name type="scientific">Postia placenta MAD-698-R-SB12</name>
    <dbReference type="NCBI Taxonomy" id="670580"/>
    <lineage>
        <taxon>Eukaryota</taxon>
        <taxon>Fungi</taxon>
        <taxon>Dikarya</taxon>
        <taxon>Basidiomycota</taxon>
        <taxon>Agaricomycotina</taxon>
        <taxon>Agaricomycetes</taxon>
        <taxon>Polyporales</taxon>
        <taxon>Adustoporiaceae</taxon>
        <taxon>Rhodonia</taxon>
    </lineage>
</organism>
<dbReference type="GeneID" id="36329695"/>
<dbReference type="RefSeq" id="XP_024340878.1">
    <property type="nucleotide sequence ID" value="XM_024484746.1"/>
</dbReference>
<dbReference type="Proteomes" id="UP000194127">
    <property type="component" value="Unassembled WGS sequence"/>
</dbReference>